<protein>
    <submittedName>
        <fullName evidence="1">Uncharacterized protein</fullName>
    </submittedName>
</protein>
<evidence type="ECO:0000313" key="2">
    <source>
        <dbReference type="Proteomes" id="UP000515489"/>
    </source>
</evidence>
<dbReference type="AlphaFoldDB" id="A0A7G7W765"/>
<dbReference type="RefSeq" id="WP_185888123.1">
    <property type="nucleotide sequence ID" value="NZ_CP060202.1"/>
</dbReference>
<dbReference type="Proteomes" id="UP000515489">
    <property type="component" value="Chromosome"/>
</dbReference>
<proteinExistence type="predicted"/>
<dbReference type="KEGG" id="hsk:H4317_19060"/>
<dbReference type="EMBL" id="CP060202">
    <property type="protein sequence ID" value="QNH62208.1"/>
    <property type="molecule type" value="Genomic_DNA"/>
</dbReference>
<keyword evidence="2" id="KW-1185">Reference proteome</keyword>
<accession>A0A7G7W765</accession>
<reference evidence="1 2" key="1">
    <citation type="submission" date="2020-08" db="EMBL/GenBank/DDBJ databases">
        <title>Hymenobacter sp. S2-20-2 genome sequencing.</title>
        <authorList>
            <person name="Jin L."/>
        </authorList>
    </citation>
    <scope>NUCLEOTIDE SEQUENCE [LARGE SCALE GENOMIC DNA]</scope>
    <source>
        <strain evidence="1 2">S2-20-2</strain>
    </source>
</reference>
<organism evidence="1 2">
    <name type="scientific">Hymenobacter sediminicola</name>
    <dbReference type="NCBI Taxonomy" id="2761579"/>
    <lineage>
        <taxon>Bacteria</taxon>
        <taxon>Pseudomonadati</taxon>
        <taxon>Bacteroidota</taxon>
        <taxon>Cytophagia</taxon>
        <taxon>Cytophagales</taxon>
        <taxon>Hymenobacteraceae</taxon>
        <taxon>Hymenobacter</taxon>
    </lineage>
</organism>
<name>A0A7G7W765_9BACT</name>
<gene>
    <name evidence="1" type="ORF">H4317_19060</name>
</gene>
<sequence length="253" mass="28435">MSKQKTAQVANDDLRSGTKPYQEVARKVLPYLVRQAEANQPIYYSDLAEQVGMPNPRNLNFPLGCIGRGLIRLKKEHKLNASIPPIQCLVVNKQNGLPGEGIGDFLSTNYTKLTGSQKRLMVDRHLSEIYNYQHWDWVLDELGIQPVSNNIAKQLDQAKNYSSTGESEQHRLFKEYIARSPGALGLNLRLANGRTEYPLPSADRIDVVFEDKSLRIGVEVKSSLSNEADILRGLFQCVKYKHLIEAEQVVEGG</sequence>
<evidence type="ECO:0000313" key="1">
    <source>
        <dbReference type="EMBL" id="QNH62208.1"/>
    </source>
</evidence>